<dbReference type="SUPFAM" id="SSF52833">
    <property type="entry name" value="Thioredoxin-like"/>
    <property type="match status" value="1"/>
</dbReference>
<reference evidence="1 2" key="1">
    <citation type="submission" date="2018-06" db="EMBL/GenBank/DDBJ databases">
        <authorList>
            <consortium name="Pathogen Informatics"/>
            <person name="Doyle S."/>
        </authorList>
    </citation>
    <scope>NUCLEOTIDE SEQUENCE [LARGE SCALE GENOMIC DNA]</scope>
    <source>
        <strain evidence="1 2">NCTC12112</strain>
    </source>
</reference>
<dbReference type="Proteomes" id="UP000249008">
    <property type="component" value="Chromosome 1"/>
</dbReference>
<gene>
    <name evidence="1" type="primary">nuoE_1</name>
    <name evidence="1" type="ORF">NCTC12112_00354</name>
</gene>
<dbReference type="GO" id="GO:0016491">
    <property type="term" value="F:oxidoreductase activity"/>
    <property type="evidence" value="ECO:0007669"/>
    <property type="project" value="UniProtKB-KW"/>
</dbReference>
<dbReference type="PANTHER" id="PTHR43342">
    <property type="entry name" value="NADH-QUINONE OXIDOREDUCTASE, E SUBUNIT"/>
    <property type="match status" value="1"/>
</dbReference>
<evidence type="ECO:0000313" key="2">
    <source>
        <dbReference type="Proteomes" id="UP000249008"/>
    </source>
</evidence>
<dbReference type="AlphaFoldDB" id="A0AAX2J888"/>
<dbReference type="InterPro" id="IPR036249">
    <property type="entry name" value="Thioredoxin-like_sf"/>
</dbReference>
<evidence type="ECO:0000313" key="1">
    <source>
        <dbReference type="EMBL" id="SQI99999.1"/>
    </source>
</evidence>
<dbReference type="Gene3D" id="3.40.30.10">
    <property type="entry name" value="Glutaredoxin"/>
    <property type="match status" value="1"/>
</dbReference>
<sequence>MEVNKEFYTELEEFINGLKDKKNDVKILNFVLEKLDAIPVEVQKFIADKTGLLEISIENTINFYPKFRNKAGGKKIKEVSICVGMTCGVYGKGFYDELAEILEVDENGVSKDGKILLTTKRCFGRCNKGPNVSIDGEIYSMMTMPELKNRLGLK</sequence>
<dbReference type="KEGG" id="ful:C4N20_09015"/>
<dbReference type="RefSeq" id="WP_005979229.1">
    <property type="nucleotide sequence ID" value="NZ_CABKNW010000004.1"/>
</dbReference>
<name>A0AAX2J888_9FUSO</name>
<organism evidence="1 2">
    <name type="scientific">Fusobacterium ulcerans</name>
    <dbReference type="NCBI Taxonomy" id="861"/>
    <lineage>
        <taxon>Bacteria</taxon>
        <taxon>Fusobacteriati</taxon>
        <taxon>Fusobacteriota</taxon>
        <taxon>Fusobacteriia</taxon>
        <taxon>Fusobacteriales</taxon>
        <taxon>Fusobacteriaceae</taxon>
        <taxon>Fusobacterium</taxon>
    </lineage>
</organism>
<dbReference type="EC" id="1.6.5.11" evidence="1"/>
<dbReference type="PANTHER" id="PTHR43342:SF2">
    <property type="entry name" value="POTENTIAL NAD-REDUCING HYDROGENASE SUBUNIT"/>
    <property type="match status" value="1"/>
</dbReference>
<dbReference type="GeneID" id="78454949"/>
<accession>A0AAX2J888</accession>
<dbReference type="Pfam" id="PF01257">
    <property type="entry name" value="2Fe-2S_thioredx"/>
    <property type="match status" value="1"/>
</dbReference>
<dbReference type="InterPro" id="IPR028431">
    <property type="entry name" value="NADP_DH_HndA-like"/>
</dbReference>
<keyword evidence="1" id="KW-0560">Oxidoreductase</keyword>
<dbReference type="EMBL" id="LS483487">
    <property type="protein sequence ID" value="SQI99999.1"/>
    <property type="molecule type" value="Genomic_DNA"/>
</dbReference>
<protein>
    <submittedName>
        <fullName evidence="1">NADH-quinone oxidoreductase subunit E</fullName>
        <ecNumber evidence="1">1.6.5.11</ecNumber>
    </submittedName>
</protein>
<proteinExistence type="predicted"/>